<keyword evidence="3" id="KW-1185">Reference proteome</keyword>
<dbReference type="InterPro" id="IPR015925">
    <property type="entry name" value="Ryanodine_IP3_receptor"/>
</dbReference>
<comment type="caution">
    <text evidence="2">The sequence shown here is derived from an EMBL/GenBank/DDBJ whole genome shotgun (WGS) entry which is preliminary data.</text>
</comment>
<gene>
    <name evidence="2" type="ORF">OFUS_LOCUS17751</name>
</gene>
<feature type="region of interest" description="Disordered" evidence="1">
    <location>
        <begin position="69"/>
        <end position="97"/>
    </location>
</feature>
<dbReference type="Gene3D" id="6.20.350.10">
    <property type="match status" value="1"/>
</dbReference>
<evidence type="ECO:0000256" key="1">
    <source>
        <dbReference type="SAM" id="MobiDB-lite"/>
    </source>
</evidence>
<proteinExistence type="predicted"/>
<dbReference type="Proteomes" id="UP000749559">
    <property type="component" value="Unassembled WGS sequence"/>
</dbReference>
<dbReference type="Gene3D" id="1.10.490.160">
    <property type="match status" value="1"/>
</dbReference>
<evidence type="ECO:0000313" key="2">
    <source>
        <dbReference type="EMBL" id="CAH1792826.1"/>
    </source>
</evidence>
<name>A0A8J1UNP5_OWEFU</name>
<feature type="non-terminal residue" evidence="2">
    <location>
        <position position="130"/>
    </location>
</feature>
<accession>A0A8J1UNP5</accession>
<protein>
    <submittedName>
        <fullName evidence="2">Uncharacterized protein</fullName>
    </submittedName>
</protein>
<dbReference type="InterPro" id="IPR003032">
    <property type="entry name" value="Ryanodine_rcpt"/>
</dbReference>
<dbReference type="GO" id="GO:0034704">
    <property type="term" value="C:calcium channel complex"/>
    <property type="evidence" value="ECO:0007669"/>
    <property type="project" value="TreeGrafter"/>
</dbReference>
<dbReference type="PANTHER" id="PTHR46399:SF8">
    <property type="entry name" value="B30.2_SPRY DOMAIN-CONTAINING PROTEIN"/>
    <property type="match status" value="1"/>
</dbReference>
<dbReference type="Pfam" id="PF02026">
    <property type="entry name" value="RyR"/>
    <property type="match status" value="2"/>
</dbReference>
<dbReference type="GO" id="GO:0006941">
    <property type="term" value="P:striated muscle contraction"/>
    <property type="evidence" value="ECO:0007669"/>
    <property type="project" value="TreeGrafter"/>
</dbReference>
<dbReference type="GO" id="GO:0033017">
    <property type="term" value="C:sarcoplasmic reticulum membrane"/>
    <property type="evidence" value="ECO:0007669"/>
    <property type="project" value="TreeGrafter"/>
</dbReference>
<dbReference type="GO" id="GO:0030018">
    <property type="term" value="C:Z disc"/>
    <property type="evidence" value="ECO:0007669"/>
    <property type="project" value="TreeGrafter"/>
</dbReference>
<dbReference type="PANTHER" id="PTHR46399">
    <property type="entry name" value="B30.2/SPRY DOMAIN-CONTAINING PROTEIN"/>
    <property type="match status" value="1"/>
</dbReference>
<reference evidence="2" key="1">
    <citation type="submission" date="2022-03" db="EMBL/GenBank/DDBJ databases">
        <authorList>
            <person name="Martin C."/>
        </authorList>
    </citation>
    <scope>NUCLEOTIDE SEQUENCE</scope>
</reference>
<dbReference type="GO" id="GO:0042383">
    <property type="term" value="C:sarcolemma"/>
    <property type="evidence" value="ECO:0007669"/>
    <property type="project" value="TreeGrafter"/>
</dbReference>
<dbReference type="EMBL" id="CAIIXF020000008">
    <property type="protein sequence ID" value="CAH1792826.1"/>
    <property type="molecule type" value="Genomic_DNA"/>
</dbReference>
<dbReference type="GO" id="GO:0005790">
    <property type="term" value="C:smooth endoplasmic reticulum"/>
    <property type="evidence" value="ECO:0007669"/>
    <property type="project" value="TreeGrafter"/>
</dbReference>
<dbReference type="OrthoDB" id="8850388at2759"/>
<feature type="non-terminal residue" evidence="2">
    <location>
        <position position="1"/>
    </location>
</feature>
<dbReference type="AlphaFoldDB" id="A0A8J1UNP5"/>
<dbReference type="GO" id="GO:0014808">
    <property type="term" value="P:release of sequestered calcium ion into cytosol by sarcoplasmic reticulum"/>
    <property type="evidence" value="ECO:0007669"/>
    <property type="project" value="TreeGrafter"/>
</dbReference>
<sequence length="130" mass="15332">FHDAWAAKRLEAGWQFGSQYDEDKKLHPCLKPFNLLGKKDTDRYTSPVYESVKTMIAWGWTLDQDRSRANKDVQKRKRANTISKDTVEGYNPKPTDLRNMTLTREMQNMSERLAENTHDNWAKKKKIELE</sequence>
<evidence type="ECO:0000313" key="3">
    <source>
        <dbReference type="Proteomes" id="UP000749559"/>
    </source>
</evidence>
<organism evidence="2 3">
    <name type="scientific">Owenia fusiformis</name>
    <name type="common">Polychaete worm</name>
    <dbReference type="NCBI Taxonomy" id="6347"/>
    <lineage>
        <taxon>Eukaryota</taxon>
        <taxon>Metazoa</taxon>
        <taxon>Spiralia</taxon>
        <taxon>Lophotrochozoa</taxon>
        <taxon>Annelida</taxon>
        <taxon>Polychaeta</taxon>
        <taxon>Sedentaria</taxon>
        <taxon>Canalipalpata</taxon>
        <taxon>Sabellida</taxon>
        <taxon>Oweniida</taxon>
        <taxon>Oweniidae</taxon>
        <taxon>Owenia</taxon>
    </lineage>
</organism>
<dbReference type="GO" id="GO:0005219">
    <property type="term" value="F:ryanodine-sensitive calcium-release channel activity"/>
    <property type="evidence" value="ECO:0007669"/>
    <property type="project" value="TreeGrafter"/>
</dbReference>